<comment type="caution">
    <text evidence="3">The sequence shown here is derived from an EMBL/GenBank/DDBJ whole genome shotgun (WGS) entry which is preliminary data.</text>
</comment>
<feature type="domain" description="PhoD-like phosphatase metallophosphatase" evidence="2">
    <location>
        <begin position="133"/>
        <end position="420"/>
    </location>
</feature>
<dbReference type="Pfam" id="PF09423">
    <property type="entry name" value="PhoD"/>
    <property type="match status" value="1"/>
</dbReference>
<accession>A0A2W5SPX3</accession>
<evidence type="ECO:0000256" key="1">
    <source>
        <dbReference type="SAM" id="SignalP"/>
    </source>
</evidence>
<dbReference type="Proteomes" id="UP000249061">
    <property type="component" value="Unassembled WGS sequence"/>
</dbReference>
<evidence type="ECO:0000313" key="4">
    <source>
        <dbReference type="Proteomes" id="UP000249061"/>
    </source>
</evidence>
<dbReference type="PANTHER" id="PTHR37031">
    <property type="entry name" value="METALLOPHOSPHATASE BINDING DOMAIN PROTEIN"/>
    <property type="match status" value="1"/>
</dbReference>
<sequence>MKLKLLCLVCLMTACTKARPFTVEQYATRLQKVSSTTADQHACHPRLEADGSVSQNWCIDGHGAVTNVASTSPRAAPARAADLSILLWSCNEPFAFEVNAQEPSVSADAALSLHTMALRSTGRLSIPDFPATPTFAIAMGDQVYVDPEAGDLGADGATLAAFTGDKSDELNLVGMNDATVRSRFYETLYRASFLNPAMNEVLKTPTIMSWDDHELRDGWGSQGDERGATSSGGAWADWYQSASEAYAKWQLRRGPAAAESPCGEHVARPRTLSVAGVNTFVFDVRSCRGLEAASPVLGKRQREAFAAWAGQTSCDRNLVVVTGTPLTVASGPTSAMVGAAVKELRDDRHDAWATEGNRVDRDFIFAQLAARGPRCPEERLLLISGDIHTSLLSKFELGGKTGFEIVSSGVAAGVRGGSENVAWANVKPIAHPLLTSELLGRTGAGPSWAELLIKANGDVSVAWFAFSSDRPQHLALSRPFETLACGQQTNQTVSTRNRNDVSSGFDVLVDQLWPEDKRSTMQSGENLAPKISSSPVKSAARLQNIDSRTLCEELNHEQ</sequence>
<dbReference type="Gene3D" id="3.60.21.70">
    <property type="entry name" value="PhoD-like phosphatase"/>
    <property type="match status" value="1"/>
</dbReference>
<dbReference type="PANTHER" id="PTHR37031:SF2">
    <property type="entry name" value="PHOD-LIKE PHOSPHATASE METALLOPHOSPHATASE DOMAIN-CONTAINING PROTEIN"/>
    <property type="match status" value="1"/>
</dbReference>
<feature type="signal peptide" evidence="1">
    <location>
        <begin position="1"/>
        <end position="18"/>
    </location>
</feature>
<evidence type="ECO:0000313" key="3">
    <source>
        <dbReference type="EMBL" id="PZR05012.1"/>
    </source>
</evidence>
<dbReference type="AlphaFoldDB" id="A0A2W5SPX3"/>
<dbReference type="InterPro" id="IPR038607">
    <property type="entry name" value="PhoD-like_sf"/>
</dbReference>
<organism evidence="3 4">
    <name type="scientific">Archangium gephyra</name>
    <dbReference type="NCBI Taxonomy" id="48"/>
    <lineage>
        <taxon>Bacteria</taxon>
        <taxon>Pseudomonadati</taxon>
        <taxon>Myxococcota</taxon>
        <taxon>Myxococcia</taxon>
        <taxon>Myxococcales</taxon>
        <taxon>Cystobacterineae</taxon>
        <taxon>Archangiaceae</taxon>
        <taxon>Archangium</taxon>
    </lineage>
</organism>
<reference evidence="3 4" key="1">
    <citation type="submission" date="2017-08" db="EMBL/GenBank/DDBJ databases">
        <title>Infants hospitalized years apart are colonized by the same room-sourced microbial strains.</title>
        <authorList>
            <person name="Brooks B."/>
            <person name="Olm M.R."/>
            <person name="Firek B.A."/>
            <person name="Baker R."/>
            <person name="Thomas B.C."/>
            <person name="Morowitz M.J."/>
            <person name="Banfield J.F."/>
        </authorList>
    </citation>
    <scope>NUCLEOTIDE SEQUENCE [LARGE SCALE GENOMIC DNA]</scope>
    <source>
        <strain evidence="3">S2_003_000_R2_14</strain>
    </source>
</reference>
<evidence type="ECO:0000259" key="2">
    <source>
        <dbReference type="Pfam" id="PF09423"/>
    </source>
</evidence>
<keyword evidence="1" id="KW-0732">Signal</keyword>
<protein>
    <recommendedName>
        <fullName evidence="2">PhoD-like phosphatase metallophosphatase domain-containing protein</fullName>
    </recommendedName>
</protein>
<dbReference type="InterPro" id="IPR029052">
    <property type="entry name" value="Metallo-depent_PP-like"/>
</dbReference>
<dbReference type="SUPFAM" id="SSF56300">
    <property type="entry name" value="Metallo-dependent phosphatases"/>
    <property type="match status" value="1"/>
</dbReference>
<gene>
    <name evidence="3" type="ORF">DI536_33175</name>
</gene>
<proteinExistence type="predicted"/>
<dbReference type="EMBL" id="QFQP01000049">
    <property type="protein sequence ID" value="PZR05012.1"/>
    <property type="molecule type" value="Genomic_DNA"/>
</dbReference>
<feature type="chain" id="PRO_5015870721" description="PhoD-like phosphatase metallophosphatase domain-containing protein" evidence="1">
    <location>
        <begin position="19"/>
        <end position="558"/>
    </location>
</feature>
<name>A0A2W5SPX3_9BACT</name>
<dbReference type="PROSITE" id="PS51257">
    <property type="entry name" value="PROKAR_LIPOPROTEIN"/>
    <property type="match status" value="1"/>
</dbReference>
<dbReference type="InterPro" id="IPR018946">
    <property type="entry name" value="PhoD-like_MPP"/>
</dbReference>